<name>A0ABW0WEX2_STRNO</name>
<dbReference type="InterPro" id="IPR029063">
    <property type="entry name" value="SAM-dependent_MTases_sf"/>
</dbReference>
<evidence type="ECO:0000259" key="3">
    <source>
        <dbReference type="Pfam" id="PF08241"/>
    </source>
</evidence>
<dbReference type="GO" id="GO:0008168">
    <property type="term" value="F:methyltransferase activity"/>
    <property type="evidence" value="ECO:0007669"/>
    <property type="project" value="UniProtKB-KW"/>
</dbReference>
<protein>
    <submittedName>
        <fullName evidence="4">Class I SAM-dependent methyltransferase</fullName>
        <ecNumber evidence="4">2.1.1.-</ecNumber>
    </submittedName>
</protein>
<dbReference type="InterPro" id="IPR013216">
    <property type="entry name" value="Methyltransf_11"/>
</dbReference>
<dbReference type="SUPFAM" id="SSF53335">
    <property type="entry name" value="S-adenosyl-L-methionine-dependent methyltransferases"/>
    <property type="match status" value="1"/>
</dbReference>
<dbReference type="PANTHER" id="PTHR43861">
    <property type="entry name" value="TRANS-ACONITATE 2-METHYLTRANSFERASE-RELATED"/>
    <property type="match status" value="1"/>
</dbReference>
<comment type="caution">
    <text evidence="4">The sequence shown here is derived from an EMBL/GenBank/DDBJ whole genome shotgun (WGS) entry which is preliminary data.</text>
</comment>
<dbReference type="Pfam" id="PF08241">
    <property type="entry name" value="Methyltransf_11"/>
    <property type="match status" value="1"/>
</dbReference>
<dbReference type="EC" id="2.1.1.-" evidence="4"/>
<accession>A0ABW0WEX2</accession>
<dbReference type="Proteomes" id="UP001596065">
    <property type="component" value="Unassembled WGS sequence"/>
</dbReference>
<sequence length="276" mass="31102">MVTLGKDSGQTAPAPAPAPRERYGETLFVRDTPERRRLRLLAEVFDPLSVRTLEHVGVHPGTRCLEIGAGSGSLARWLCGRAAPAAVVATDLDISLLDTVREENLLPMVHDVTRDDFPAESFDLVHARFVLNHLPERDRVLERIVRWLRPGGVLVVESFSWFPLDSSPDARYRKAMLRWGDLVRDTIGTDSRWARNYPSALARHGLRDLGATTVAEHLRGGTALADFWQLTVDMSRHQLIDKGYLTPQEYEDFTALMRDPDFWDLAPALTQAWGRK</sequence>
<organism evidence="4 5">
    <name type="scientific">Streptomyces nogalater</name>
    <dbReference type="NCBI Taxonomy" id="38314"/>
    <lineage>
        <taxon>Bacteria</taxon>
        <taxon>Bacillati</taxon>
        <taxon>Actinomycetota</taxon>
        <taxon>Actinomycetes</taxon>
        <taxon>Kitasatosporales</taxon>
        <taxon>Streptomycetaceae</taxon>
        <taxon>Streptomyces</taxon>
    </lineage>
</organism>
<evidence type="ECO:0000256" key="2">
    <source>
        <dbReference type="SAM" id="MobiDB-lite"/>
    </source>
</evidence>
<reference evidence="5" key="1">
    <citation type="journal article" date="2019" name="Int. J. Syst. Evol. Microbiol.">
        <title>The Global Catalogue of Microorganisms (GCM) 10K type strain sequencing project: providing services to taxonomists for standard genome sequencing and annotation.</title>
        <authorList>
            <consortium name="The Broad Institute Genomics Platform"/>
            <consortium name="The Broad Institute Genome Sequencing Center for Infectious Disease"/>
            <person name="Wu L."/>
            <person name="Ma J."/>
        </authorList>
    </citation>
    <scope>NUCLEOTIDE SEQUENCE [LARGE SCALE GENOMIC DNA]</scope>
    <source>
        <strain evidence="5">KCTC 5701</strain>
    </source>
</reference>
<evidence type="ECO:0000313" key="5">
    <source>
        <dbReference type="Proteomes" id="UP001596065"/>
    </source>
</evidence>
<keyword evidence="5" id="KW-1185">Reference proteome</keyword>
<keyword evidence="4" id="KW-0489">Methyltransferase</keyword>
<dbReference type="EMBL" id="JBHSOE010000016">
    <property type="protein sequence ID" value="MFC5656303.1"/>
    <property type="molecule type" value="Genomic_DNA"/>
</dbReference>
<keyword evidence="1 4" id="KW-0808">Transferase</keyword>
<feature type="domain" description="Methyltransferase type 11" evidence="3">
    <location>
        <begin position="65"/>
        <end position="156"/>
    </location>
</feature>
<dbReference type="GO" id="GO:0032259">
    <property type="term" value="P:methylation"/>
    <property type="evidence" value="ECO:0007669"/>
    <property type="project" value="UniProtKB-KW"/>
</dbReference>
<dbReference type="CDD" id="cd02440">
    <property type="entry name" value="AdoMet_MTases"/>
    <property type="match status" value="1"/>
</dbReference>
<evidence type="ECO:0000256" key="1">
    <source>
        <dbReference type="ARBA" id="ARBA00022679"/>
    </source>
</evidence>
<dbReference type="PANTHER" id="PTHR43861:SF3">
    <property type="entry name" value="PUTATIVE (AFU_ORTHOLOGUE AFUA_2G14390)-RELATED"/>
    <property type="match status" value="1"/>
</dbReference>
<feature type="region of interest" description="Disordered" evidence="2">
    <location>
        <begin position="1"/>
        <end position="24"/>
    </location>
</feature>
<gene>
    <name evidence="4" type="ORF">ACFP3J_12500</name>
</gene>
<dbReference type="RefSeq" id="WP_344350905.1">
    <property type="nucleotide sequence ID" value="NZ_BAAASM010000037.1"/>
</dbReference>
<proteinExistence type="predicted"/>
<evidence type="ECO:0000313" key="4">
    <source>
        <dbReference type="EMBL" id="MFC5656303.1"/>
    </source>
</evidence>
<dbReference type="Gene3D" id="3.40.50.150">
    <property type="entry name" value="Vaccinia Virus protein VP39"/>
    <property type="match status" value="1"/>
</dbReference>